<sequence length="98" mass="10973">MDSLPDSRTPGFEPGRWQRDVLDQTDVFLPAIEGTKRSSFTFNAWSSPLWWPPGPTIASELPYSPRDLLSRKRYLSGMGTGGTVRELDPSVQVPRHGD</sequence>
<keyword evidence="3" id="KW-1185">Reference proteome</keyword>
<dbReference type="AlphaFoldDB" id="A0AAD6CHJ3"/>
<dbReference type="Proteomes" id="UP001220324">
    <property type="component" value="Unassembled WGS sequence"/>
</dbReference>
<evidence type="ECO:0000313" key="3">
    <source>
        <dbReference type="Proteomes" id="UP001220324"/>
    </source>
</evidence>
<organism evidence="2 3">
    <name type="scientific">Penicillium frequentans</name>
    <dbReference type="NCBI Taxonomy" id="3151616"/>
    <lineage>
        <taxon>Eukaryota</taxon>
        <taxon>Fungi</taxon>
        <taxon>Dikarya</taxon>
        <taxon>Ascomycota</taxon>
        <taxon>Pezizomycotina</taxon>
        <taxon>Eurotiomycetes</taxon>
        <taxon>Eurotiomycetidae</taxon>
        <taxon>Eurotiales</taxon>
        <taxon>Aspergillaceae</taxon>
        <taxon>Penicillium</taxon>
    </lineage>
</organism>
<proteinExistence type="predicted"/>
<protein>
    <submittedName>
        <fullName evidence="2">Uncharacterized protein</fullName>
    </submittedName>
</protein>
<evidence type="ECO:0000256" key="1">
    <source>
        <dbReference type="SAM" id="MobiDB-lite"/>
    </source>
</evidence>
<comment type="caution">
    <text evidence="2">The sequence shown here is derived from an EMBL/GenBank/DDBJ whole genome shotgun (WGS) entry which is preliminary data.</text>
</comment>
<reference evidence="2 3" key="1">
    <citation type="journal article" date="2023" name="IMA Fungus">
        <title>Comparative genomic study of the Penicillium genus elucidates a diverse pangenome and 15 lateral gene transfer events.</title>
        <authorList>
            <person name="Petersen C."/>
            <person name="Sorensen T."/>
            <person name="Nielsen M.R."/>
            <person name="Sondergaard T.E."/>
            <person name="Sorensen J.L."/>
            <person name="Fitzpatrick D.A."/>
            <person name="Frisvad J.C."/>
            <person name="Nielsen K.L."/>
        </authorList>
    </citation>
    <scope>NUCLEOTIDE SEQUENCE [LARGE SCALE GENOMIC DNA]</scope>
    <source>
        <strain evidence="2 3">IBT 35679</strain>
    </source>
</reference>
<name>A0AAD6CHJ3_9EURO</name>
<evidence type="ECO:0000313" key="2">
    <source>
        <dbReference type="EMBL" id="KAJ5522977.1"/>
    </source>
</evidence>
<gene>
    <name evidence="2" type="ORF">N7494_013163</name>
</gene>
<feature type="region of interest" description="Disordered" evidence="1">
    <location>
        <begin position="79"/>
        <end position="98"/>
    </location>
</feature>
<dbReference type="EMBL" id="JAQIZZ010000010">
    <property type="protein sequence ID" value="KAJ5522977.1"/>
    <property type="molecule type" value="Genomic_DNA"/>
</dbReference>
<accession>A0AAD6CHJ3</accession>